<dbReference type="OrthoDB" id="19092at2759"/>
<dbReference type="InterPro" id="IPR036028">
    <property type="entry name" value="SH3-like_dom_sf"/>
</dbReference>
<dbReference type="InterPro" id="IPR050384">
    <property type="entry name" value="Endophilin_SH3RF"/>
</dbReference>
<dbReference type="SMART" id="SM00184">
    <property type="entry name" value="RING"/>
    <property type="match status" value="1"/>
</dbReference>
<dbReference type="Gene3D" id="2.30.30.40">
    <property type="entry name" value="SH3 Domains"/>
    <property type="match status" value="3"/>
</dbReference>
<dbReference type="SUPFAM" id="SSF50044">
    <property type="entry name" value="SH3-domain"/>
    <property type="match status" value="3"/>
</dbReference>
<keyword evidence="14" id="KW-1185">Reference proteome</keyword>
<evidence type="ECO:0000313" key="12">
    <source>
        <dbReference type="EMBL" id="PAA75619.1"/>
    </source>
</evidence>
<dbReference type="GO" id="GO:0008270">
    <property type="term" value="F:zinc ion binding"/>
    <property type="evidence" value="ECO:0007669"/>
    <property type="project" value="UniProtKB-KW"/>
</dbReference>
<evidence type="ECO:0000313" key="14">
    <source>
        <dbReference type="Proteomes" id="UP000215902"/>
    </source>
</evidence>
<evidence type="ECO:0000256" key="9">
    <source>
        <dbReference type="SAM" id="MobiDB-lite"/>
    </source>
</evidence>
<dbReference type="EMBL" id="NIVC01000872">
    <property type="protein sequence ID" value="PAA75619.1"/>
    <property type="molecule type" value="Genomic_DNA"/>
</dbReference>
<feature type="domain" description="SH3" evidence="10">
    <location>
        <begin position="173"/>
        <end position="251"/>
    </location>
</feature>
<feature type="region of interest" description="Disordered" evidence="9">
    <location>
        <begin position="140"/>
        <end position="159"/>
    </location>
</feature>
<keyword evidence="2 8" id="KW-0728">SH3 domain</keyword>
<evidence type="ECO:0000259" key="10">
    <source>
        <dbReference type="PROSITE" id="PS50002"/>
    </source>
</evidence>
<dbReference type="Gene3D" id="3.30.40.10">
    <property type="entry name" value="Zinc/RING finger domain, C3HC4 (zinc finger)"/>
    <property type="match status" value="1"/>
</dbReference>
<name>A0A267FRW8_9PLAT</name>
<evidence type="ECO:0000256" key="7">
    <source>
        <dbReference type="PROSITE-ProRule" id="PRU00175"/>
    </source>
</evidence>
<evidence type="ECO:0000259" key="11">
    <source>
        <dbReference type="PROSITE" id="PS50089"/>
    </source>
</evidence>
<evidence type="ECO:0000313" key="13">
    <source>
        <dbReference type="EMBL" id="PAA75702.1"/>
    </source>
</evidence>
<dbReference type="InterPro" id="IPR027370">
    <property type="entry name" value="Znf-RING_euk"/>
</dbReference>
<feature type="domain" description="SH3" evidence="10">
    <location>
        <begin position="266"/>
        <end position="339"/>
    </location>
</feature>
<feature type="domain" description="RING-type" evidence="11">
    <location>
        <begin position="54"/>
        <end position="108"/>
    </location>
</feature>
<feature type="compositionally biased region" description="Low complexity" evidence="9">
    <location>
        <begin position="363"/>
        <end position="384"/>
    </location>
</feature>
<dbReference type="SMART" id="SM00326">
    <property type="entry name" value="SH3"/>
    <property type="match status" value="3"/>
</dbReference>
<dbReference type="PROSITE" id="PS50089">
    <property type="entry name" value="ZF_RING_2"/>
    <property type="match status" value="1"/>
</dbReference>
<dbReference type="PROSITE" id="PS00518">
    <property type="entry name" value="ZF_RING_1"/>
    <property type="match status" value="1"/>
</dbReference>
<dbReference type="PANTHER" id="PTHR14167">
    <property type="entry name" value="SH3 DOMAIN-CONTAINING"/>
    <property type="match status" value="1"/>
</dbReference>
<evidence type="ECO:0000256" key="3">
    <source>
        <dbReference type="ARBA" id="ARBA00022723"/>
    </source>
</evidence>
<dbReference type="PROSITE" id="PS50002">
    <property type="entry name" value="SH3"/>
    <property type="match status" value="3"/>
</dbReference>
<feature type="region of interest" description="Disordered" evidence="9">
    <location>
        <begin position="333"/>
        <end position="384"/>
    </location>
</feature>
<evidence type="ECO:0000256" key="5">
    <source>
        <dbReference type="ARBA" id="ARBA00022833"/>
    </source>
</evidence>
<evidence type="ECO:0000256" key="8">
    <source>
        <dbReference type="PROSITE-ProRule" id="PRU00192"/>
    </source>
</evidence>
<sequence length="540" mass="59687">MMQVPPVPRRNRRNQSRSNANNSNETQQKQQESEQPKAYHFNQCRNIIKSAIKCPICFESMLDPSADSRVLPCQHAFCRSCLAKLLDSCTSSAGDSTRIGGPVCPECRAPISAIRADDLPPNVQLNRLCNELDELQQKHHSSLDSSASKSSGDSANSNCRRRQQRQSCNLTVLSGDFCTATREFNYRSTDSRYLELRRGDLIEIISRRCSTALDAPSDAGASTASAPGWAYGRIGQRKGYFPLACTRPVVGNQRKLSANQSSKKCDAYPVVCALYDYQPSDAISLDCANQSTAVSLLPLVKDRKYLVLAKQPNGWLHGQCQVTMATGLFPANRVSRVQQRNPPPRRLRAAESGLAAASSDSTQSSPIFEPEQPQQQEQNAASSNSVTAGRSFLHFLRNFSIFSIFSRSNNGRLRRLQQQQQQQHWSRRSGSEVITGTPTTILSQLQQSSLSTPLPASVPRNSRQHQHSRWSKRSEDGAVSLYRCIQSRPAATDAELSIAKGELICVFNQRLDGWFRGLSVSTQRSGLFPAACVLPCSLES</sequence>
<accession>A0A267FRW8</accession>
<dbReference type="Pfam" id="PF07653">
    <property type="entry name" value="SH3_2"/>
    <property type="match status" value="2"/>
</dbReference>
<dbReference type="Proteomes" id="UP000215902">
    <property type="component" value="Unassembled WGS sequence"/>
</dbReference>
<comment type="similarity">
    <text evidence="1">Belongs to the SH3RF family.</text>
</comment>
<proteinExistence type="inferred from homology"/>
<dbReference type="EMBL" id="NIVC01000867">
    <property type="protein sequence ID" value="PAA75702.1"/>
    <property type="molecule type" value="Genomic_DNA"/>
</dbReference>
<evidence type="ECO:0008006" key="15">
    <source>
        <dbReference type="Google" id="ProtNLM"/>
    </source>
</evidence>
<dbReference type="PANTHER" id="PTHR14167:SF116">
    <property type="entry name" value="CAP, ISOFORM AC"/>
    <property type="match status" value="1"/>
</dbReference>
<evidence type="ECO:0000256" key="1">
    <source>
        <dbReference type="ARBA" id="ARBA00008649"/>
    </source>
</evidence>
<dbReference type="Pfam" id="PF13445">
    <property type="entry name" value="zf-RING_UBOX"/>
    <property type="match status" value="1"/>
</dbReference>
<evidence type="ECO:0000256" key="4">
    <source>
        <dbReference type="ARBA" id="ARBA00022771"/>
    </source>
</evidence>
<organism evidence="13 14">
    <name type="scientific">Macrostomum lignano</name>
    <dbReference type="NCBI Taxonomy" id="282301"/>
    <lineage>
        <taxon>Eukaryota</taxon>
        <taxon>Metazoa</taxon>
        <taxon>Spiralia</taxon>
        <taxon>Lophotrochozoa</taxon>
        <taxon>Platyhelminthes</taxon>
        <taxon>Rhabditophora</taxon>
        <taxon>Macrostomorpha</taxon>
        <taxon>Macrostomida</taxon>
        <taxon>Macrostomidae</taxon>
        <taxon>Macrostomum</taxon>
    </lineage>
</organism>
<evidence type="ECO:0000256" key="6">
    <source>
        <dbReference type="ARBA" id="ARBA00022843"/>
    </source>
</evidence>
<dbReference type="SUPFAM" id="SSF57850">
    <property type="entry name" value="RING/U-box"/>
    <property type="match status" value="1"/>
</dbReference>
<keyword evidence="3" id="KW-0479">Metal-binding</keyword>
<protein>
    <recommendedName>
        <fullName evidence="15">RING-type E3 ubiquitin transferase</fullName>
    </recommendedName>
</protein>
<keyword evidence="6" id="KW-0832">Ubl conjugation</keyword>
<dbReference type="InterPro" id="IPR017907">
    <property type="entry name" value="Znf_RING_CS"/>
</dbReference>
<reference evidence="13 14" key="1">
    <citation type="submission" date="2017-06" db="EMBL/GenBank/DDBJ databases">
        <title>A platform for efficient transgenesis in Macrostomum lignano, a flatworm model organism for stem cell research.</title>
        <authorList>
            <person name="Berezikov E."/>
        </authorList>
    </citation>
    <scope>NUCLEOTIDE SEQUENCE [LARGE SCALE GENOMIC DNA]</scope>
    <source>
        <strain evidence="13">DV1</strain>
        <tissue evidence="13">Whole organism</tissue>
    </source>
</reference>
<dbReference type="CDD" id="cd00174">
    <property type="entry name" value="SH3"/>
    <property type="match status" value="1"/>
</dbReference>
<gene>
    <name evidence="13" type="ORF">BOX15_Mlig023874g4</name>
    <name evidence="12" type="ORF">BOX15_Mlig023874g5</name>
</gene>
<keyword evidence="4 7" id="KW-0863">Zinc-finger</keyword>
<feature type="region of interest" description="Disordered" evidence="9">
    <location>
        <begin position="451"/>
        <end position="472"/>
    </location>
</feature>
<dbReference type="InterPro" id="IPR013083">
    <property type="entry name" value="Znf_RING/FYVE/PHD"/>
</dbReference>
<keyword evidence="5" id="KW-0862">Zinc</keyword>
<feature type="compositionally biased region" description="Basic residues" evidence="9">
    <location>
        <begin position="462"/>
        <end position="471"/>
    </location>
</feature>
<feature type="region of interest" description="Disordered" evidence="9">
    <location>
        <begin position="1"/>
        <end position="37"/>
    </location>
</feature>
<dbReference type="InterPro" id="IPR001841">
    <property type="entry name" value="Znf_RING"/>
</dbReference>
<dbReference type="AlphaFoldDB" id="A0A267FRW8"/>
<dbReference type="STRING" id="282301.A0A267FRW8"/>
<feature type="compositionally biased region" description="Low complexity" evidence="9">
    <location>
        <begin position="143"/>
        <end position="158"/>
    </location>
</feature>
<dbReference type="InterPro" id="IPR001452">
    <property type="entry name" value="SH3_domain"/>
</dbReference>
<evidence type="ECO:0000256" key="2">
    <source>
        <dbReference type="ARBA" id="ARBA00022443"/>
    </source>
</evidence>
<feature type="domain" description="SH3" evidence="10">
    <location>
        <begin position="477"/>
        <end position="538"/>
    </location>
</feature>
<comment type="caution">
    <text evidence="13">The sequence shown here is derived from an EMBL/GenBank/DDBJ whole genome shotgun (WGS) entry which is preliminary data.</text>
</comment>